<keyword evidence="1" id="KW-0472">Membrane</keyword>
<dbReference type="Gene3D" id="3.90.550.10">
    <property type="entry name" value="Spore Coat Polysaccharide Biosynthesis Protein SpsA, Chain A"/>
    <property type="match status" value="1"/>
</dbReference>
<protein>
    <submittedName>
        <fullName evidence="3">Glycosyl transferase family 2</fullName>
    </submittedName>
</protein>
<keyword evidence="1" id="KW-1133">Transmembrane helix</keyword>
<dbReference type="CDD" id="cd04179">
    <property type="entry name" value="DPM_DPG-synthase_like"/>
    <property type="match status" value="1"/>
</dbReference>
<dbReference type="OrthoDB" id="9808633at2"/>
<dbReference type="Pfam" id="PF00535">
    <property type="entry name" value="Glycos_transf_2"/>
    <property type="match status" value="1"/>
</dbReference>
<feature type="transmembrane region" description="Helical" evidence="1">
    <location>
        <begin position="280"/>
        <end position="301"/>
    </location>
</feature>
<organism evidence="3 4">
    <name type="scientific">Pulveribacter suum</name>
    <dbReference type="NCBI Taxonomy" id="2116657"/>
    <lineage>
        <taxon>Bacteria</taxon>
        <taxon>Pseudomonadati</taxon>
        <taxon>Pseudomonadota</taxon>
        <taxon>Betaproteobacteria</taxon>
        <taxon>Burkholderiales</taxon>
        <taxon>Comamonadaceae</taxon>
        <taxon>Pulveribacter</taxon>
    </lineage>
</organism>
<keyword evidence="3" id="KW-0808">Transferase</keyword>
<dbReference type="RefSeq" id="WP_106847363.1">
    <property type="nucleotide sequence ID" value="NZ_CP027792.1"/>
</dbReference>
<proteinExistence type="predicted"/>
<reference evidence="4" key="1">
    <citation type="submission" date="2018-03" db="EMBL/GenBank/DDBJ databases">
        <title>Genome sequencing of Melaminivora sp. strain SC2-7.</title>
        <authorList>
            <person name="Kim S.-J."/>
            <person name="Heo J."/>
            <person name="Ahn J.-H."/>
            <person name="Kwon S.-W."/>
        </authorList>
    </citation>
    <scope>NUCLEOTIDE SEQUENCE [LARGE SCALE GENOMIC DNA]</scope>
    <source>
        <strain evidence="4">SC2-7</strain>
    </source>
</reference>
<dbReference type="InterPro" id="IPR001173">
    <property type="entry name" value="Glyco_trans_2-like"/>
</dbReference>
<feature type="transmembrane region" description="Helical" evidence="1">
    <location>
        <begin position="246"/>
        <end position="268"/>
    </location>
</feature>
<evidence type="ECO:0000259" key="2">
    <source>
        <dbReference type="Pfam" id="PF00535"/>
    </source>
</evidence>
<sequence length="320" mass="35475">MRIAVAIPCYKVTQHVLGVIEAIGPEVHAIYAVDDACPVGSGRFIEENNCDPRVRVLYNPENRGVGGAIVTAYKAALADGMDIVVKIDGDGQMDPTLLPLFVRPLLRGQADYTKGNRFYRPESVQGMPPVRLFGNAVLSFLTKLSCGYWNVMDPTNGYTAVRTCVLAELPLDKLERRYFFETDMLFRLNTVRAVVQDVPMDAIYADEESNLNVSRVLPEFLRKHLSRLGRRYVYNYLVRDFNVGTLYSLFAALLLMAGAVFGGWHWIVSNSTNHPATSGTVMLAALPILIGIQCLIAFLHYDVSNVPSEPVSLSLQDLPS</sequence>
<evidence type="ECO:0000313" key="4">
    <source>
        <dbReference type="Proteomes" id="UP000241829"/>
    </source>
</evidence>
<dbReference type="EMBL" id="CP027792">
    <property type="protein sequence ID" value="AVP58815.1"/>
    <property type="molecule type" value="Genomic_DNA"/>
</dbReference>
<name>A0A2P1NP32_9BURK</name>
<dbReference type="Proteomes" id="UP000241829">
    <property type="component" value="Chromosome"/>
</dbReference>
<dbReference type="InterPro" id="IPR050256">
    <property type="entry name" value="Glycosyltransferase_2"/>
</dbReference>
<evidence type="ECO:0000256" key="1">
    <source>
        <dbReference type="SAM" id="Phobius"/>
    </source>
</evidence>
<dbReference type="InterPro" id="IPR029044">
    <property type="entry name" value="Nucleotide-diphossugar_trans"/>
</dbReference>
<gene>
    <name evidence="3" type="ORF">C7H73_14825</name>
</gene>
<dbReference type="GO" id="GO:0016740">
    <property type="term" value="F:transferase activity"/>
    <property type="evidence" value="ECO:0007669"/>
    <property type="project" value="UniProtKB-KW"/>
</dbReference>
<dbReference type="SUPFAM" id="SSF53448">
    <property type="entry name" value="Nucleotide-diphospho-sugar transferases"/>
    <property type="match status" value="1"/>
</dbReference>
<dbReference type="KEGG" id="melm:C7H73_14825"/>
<dbReference type="AlphaFoldDB" id="A0A2P1NP32"/>
<keyword evidence="4" id="KW-1185">Reference proteome</keyword>
<dbReference type="PANTHER" id="PTHR48090:SF7">
    <property type="entry name" value="RFBJ PROTEIN"/>
    <property type="match status" value="1"/>
</dbReference>
<evidence type="ECO:0000313" key="3">
    <source>
        <dbReference type="EMBL" id="AVP58815.1"/>
    </source>
</evidence>
<feature type="domain" description="Glycosyltransferase 2-like" evidence="2">
    <location>
        <begin position="5"/>
        <end position="166"/>
    </location>
</feature>
<keyword evidence="1" id="KW-0812">Transmembrane</keyword>
<dbReference type="PANTHER" id="PTHR48090">
    <property type="entry name" value="UNDECAPRENYL-PHOSPHATE 4-DEOXY-4-FORMAMIDO-L-ARABINOSE TRANSFERASE-RELATED"/>
    <property type="match status" value="1"/>
</dbReference>
<accession>A0A2P1NP32</accession>